<evidence type="ECO:0000313" key="2">
    <source>
        <dbReference type="Proteomes" id="UP000183954"/>
    </source>
</evidence>
<evidence type="ECO:0000313" key="1">
    <source>
        <dbReference type="EMBL" id="SHH36502.1"/>
    </source>
</evidence>
<proteinExistence type="predicted"/>
<protein>
    <submittedName>
        <fullName evidence="1">Uncharacterized protein</fullName>
    </submittedName>
</protein>
<name>A0A1M5SD09_9FIRM</name>
<dbReference type="EMBL" id="FQXJ01000003">
    <property type="protein sequence ID" value="SHH36502.1"/>
    <property type="molecule type" value="Genomic_DNA"/>
</dbReference>
<sequence length="71" mass="7838">MFPALLDESGLKPSLATNLAEASLRVNATLLGQGESWEHGCWDRVSATSFKTKICRGDMRYAAREGFDWSS</sequence>
<dbReference type="STRING" id="1121420.SAMN02746098_00818"/>
<organism evidence="1 2">
    <name type="scientific">Desulfosporosinus lacus DSM 15449</name>
    <dbReference type="NCBI Taxonomy" id="1121420"/>
    <lineage>
        <taxon>Bacteria</taxon>
        <taxon>Bacillati</taxon>
        <taxon>Bacillota</taxon>
        <taxon>Clostridia</taxon>
        <taxon>Eubacteriales</taxon>
        <taxon>Desulfitobacteriaceae</taxon>
        <taxon>Desulfosporosinus</taxon>
    </lineage>
</organism>
<dbReference type="AlphaFoldDB" id="A0A1M5SD09"/>
<dbReference type="Proteomes" id="UP000183954">
    <property type="component" value="Unassembled WGS sequence"/>
</dbReference>
<gene>
    <name evidence="1" type="ORF">SAMN02746098_00818</name>
</gene>
<keyword evidence="2" id="KW-1185">Reference proteome</keyword>
<reference evidence="2" key="1">
    <citation type="submission" date="2016-11" db="EMBL/GenBank/DDBJ databases">
        <authorList>
            <person name="Varghese N."/>
            <person name="Submissions S."/>
        </authorList>
    </citation>
    <scope>NUCLEOTIDE SEQUENCE [LARGE SCALE GENOMIC DNA]</scope>
    <source>
        <strain evidence="2">DSM 15449</strain>
    </source>
</reference>
<accession>A0A1M5SD09</accession>